<protein>
    <submittedName>
        <fullName evidence="5">2,5-dichloro-2,5-cyclohexadiene-1,4-diol dehydrogenase</fullName>
    </submittedName>
</protein>
<organism evidence="5 6">
    <name type="scientific">Amycolatopsis vancoresmycina DSM 44592</name>
    <dbReference type="NCBI Taxonomy" id="1292037"/>
    <lineage>
        <taxon>Bacteria</taxon>
        <taxon>Bacillati</taxon>
        <taxon>Actinomycetota</taxon>
        <taxon>Actinomycetes</taxon>
        <taxon>Pseudonocardiales</taxon>
        <taxon>Pseudonocardiaceae</taxon>
        <taxon>Amycolatopsis</taxon>
    </lineage>
</organism>
<dbReference type="PRINTS" id="PR00080">
    <property type="entry name" value="SDRFAMILY"/>
</dbReference>
<dbReference type="GO" id="GO:0016491">
    <property type="term" value="F:oxidoreductase activity"/>
    <property type="evidence" value="ECO:0007669"/>
    <property type="project" value="UniProtKB-KW"/>
</dbReference>
<comment type="similarity">
    <text evidence="1">Belongs to the short-chain dehydrogenases/reductases (SDR) family.</text>
</comment>
<dbReference type="InterPro" id="IPR036291">
    <property type="entry name" value="NAD(P)-bd_dom_sf"/>
</dbReference>
<dbReference type="Pfam" id="PF13561">
    <property type="entry name" value="adh_short_C2"/>
    <property type="match status" value="1"/>
</dbReference>
<keyword evidence="3" id="KW-0520">NAD</keyword>
<keyword evidence="6" id="KW-1185">Reference proteome</keyword>
<dbReference type="AlphaFoldDB" id="R1ICG2"/>
<dbReference type="CDD" id="cd05233">
    <property type="entry name" value="SDR_c"/>
    <property type="match status" value="1"/>
</dbReference>
<dbReference type="OrthoDB" id="4380821at2"/>
<dbReference type="PANTHER" id="PTHR24321:SF8">
    <property type="entry name" value="ESTRADIOL 17-BETA-DEHYDROGENASE 8-RELATED"/>
    <property type="match status" value="1"/>
</dbReference>
<dbReference type="EMBL" id="AOUO01000022">
    <property type="protein sequence ID" value="EOD70221.1"/>
    <property type="molecule type" value="Genomic_DNA"/>
</dbReference>
<evidence type="ECO:0000256" key="3">
    <source>
        <dbReference type="ARBA" id="ARBA00023027"/>
    </source>
</evidence>
<reference evidence="5 6" key="1">
    <citation type="submission" date="2013-02" db="EMBL/GenBank/DDBJ databases">
        <title>Draft genome sequence of Amycolatopsis vancoresmycina strain DSM 44592T.</title>
        <authorList>
            <person name="Kumar S."/>
            <person name="Kaur N."/>
            <person name="Kaur C."/>
            <person name="Raghava G.P.S."/>
            <person name="Mayilraj S."/>
        </authorList>
    </citation>
    <scope>NUCLEOTIDE SEQUENCE [LARGE SCALE GENOMIC DNA]</scope>
    <source>
        <strain evidence="5 6">DSM 44592</strain>
    </source>
</reference>
<dbReference type="eggNOG" id="COG1028">
    <property type="taxonomic scope" value="Bacteria"/>
</dbReference>
<dbReference type="PATRIC" id="fig|1292037.4.peg.421"/>
<dbReference type="InterPro" id="IPR020904">
    <property type="entry name" value="Sc_DH/Rdtase_CS"/>
</dbReference>
<dbReference type="NCBIfam" id="NF005559">
    <property type="entry name" value="PRK07231.1"/>
    <property type="match status" value="1"/>
</dbReference>
<gene>
    <name evidence="5" type="ORF">H480_02124</name>
</gene>
<dbReference type="Gene3D" id="3.40.50.720">
    <property type="entry name" value="NAD(P)-binding Rossmann-like Domain"/>
    <property type="match status" value="1"/>
</dbReference>
<dbReference type="FunFam" id="3.40.50.720:FF:000084">
    <property type="entry name" value="Short-chain dehydrogenase reductase"/>
    <property type="match status" value="1"/>
</dbReference>
<dbReference type="SMART" id="SM00822">
    <property type="entry name" value="PKS_KR"/>
    <property type="match status" value="1"/>
</dbReference>
<dbReference type="PRINTS" id="PR00081">
    <property type="entry name" value="GDHRDH"/>
</dbReference>
<evidence type="ECO:0000259" key="4">
    <source>
        <dbReference type="SMART" id="SM00822"/>
    </source>
</evidence>
<dbReference type="InterPro" id="IPR057326">
    <property type="entry name" value="KR_dom"/>
</dbReference>
<evidence type="ECO:0000256" key="1">
    <source>
        <dbReference type="ARBA" id="ARBA00006484"/>
    </source>
</evidence>
<evidence type="ECO:0000256" key="2">
    <source>
        <dbReference type="ARBA" id="ARBA00023002"/>
    </source>
</evidence>
<dbReference type="PANTHER" id="PTHR24321">
    <property type="entry name" value="DEHYDROGENASES, SHORT CHAIN"/>
    <property type="match status" value="1"/>
</dbReference>
<dbReference type="InterPro" id="IPR002347">
    <property type="entry name" value="SDR_fam"/>
</dbReference>
<sequence length="256" mass="25856">MLLAEKVALITGASTGIGAASARLFAREGAAVVLSARSGDKLGALAEEIRAAGGQALAVVADVARDADCEAIVAAVVERFGRLDVAFNNAGVGPEGTPLADTSPEAWQAALATNLTGVAQCLRHEIRAMRAAGGGAIVNNASTAAFFGTAFSAAYSASKHGVVGLTKAAAAEYGPSGIRVNVVNPGVTETPQTGPWLDSVPGERERVAGWNALKRLARPEEVAEAAAWLLSDRASFVTGAELAVDGGYTAIAPYVG</sequence>
<dbReference type="RefSeq" id="WP_003056550.1">
    <property type="nucleotide sequence ID" value="NZ_AOUO01000022.1"/>
</dbReference>
<evidence type="ECO:0000313" key="6">
    <source>
        <dbReference type="Proteomes" id="UP000014139"/>
    </source>
</evidence>
<evidence type="ECO:0000313" key="5">
    <source>
        <dbReference type="EMBL" id="EOD70221.1"/>
    </source>
</evidence>
<keyword evidence="2" id="KW-0560">Oxidoreductase</keyword>
<dbReference type="SUPFAM" id="SSF51735">
    <property type="entry name" value="NAD(P)-binding Rossmann-fold domains"/>
    <property type="match status" value="1"/>
</dbReference>
<feature type="domain" description="Ketoreductase" evidence="4">
    <location>
        <begin position="6"/>
        <end position="181"/>
    </location>
</feature>
<dbReference type="Proteomes" id="UP000014139">
    <property type="component" value="Unassembled WGS sequence"/>
</dbReference>
<proteinExistence type="inferred from homology"/>
<dbReference type="PROSITE" id="PS00061">
    <property type="entry name" value="ADH_SHORT"/>
    <property type="match status" value="1"/>
</dbReference>
<comment type="caution">
    <text evidence="5">The sequence shown here is derived from an EMBL/GenBank/DDBJ whole genome shotgun (WGS) entry which is preliminary data.</text>
</comment>
<accession>R1ICG2</accession>
<name>R1ICG2_9PSEU</name>